<evidence type="ECO:0000259" key="1">
    <source>
        <dbReference type="Pfam" id="PF12697"/>
    </source>
</evidence>
<name>A0ABV7VNK4_9PROT</name>
<evidence type="ECO:0000313" key="3">
    <source>
        <dbReference type="Proteomes" id="UP001595711"/>
    </source>
</evidence>
<reference evidence="3" key="1">
    <citation type="journal article" date="2019" name="Int. J. Syst. Evol. Microbiol.">
        <title>The Global Catalogue of Microorganisms (GCM) 10K type strain sequencing project: providing services to taxonomists for standard genome sequencing and annotation.</title>
        <authorList>
            <consortium name="The Broad Institute Genomics Platform"/>
            <consortium name="The Broad Institute Genome Sequencing Center for Infectious Disease"/>
            <person name="Wu L."/>
            <person name="Ma J."/>
        </authorList>
    </citation>
    <scope>NUCLEOTIDE SEQUENCE [LARGE SCALE GENOMIC DNA]</scope>
    <source>
        <strain evidence="3">KCTC 42182</strain>
    </source>
</reference>
<keyword evidence="3" id="KW-1185">Reference proteome</keyword>
<dbReference type="Gene3D" id="3.40.50.1820">
    <property type="entry name" value="alpha/beta hydrolase"/>
    <property type="match status" value="1"/>
</dbReference>
<proteinExistence type="predicted"/>
<dbReference type="EMBL" id="JBHRYJ010000005">
    <property type="protein sequence ID" value="MFC3677683.1"/>
    <property type="molecule type" value="Genomic_DNA"/>
</dbReference>
<dbReference type="Pfam" id="PF12697">
    <property type="entry name" value="Abhydrolase_6"/>
    <property type="match status" value="1"/>
</dbReference>
<protein>
    <submittedName>
        <fullName evidence="2">Esterase/lipase family protein</fullName>
    </submittedName>
</protein>
<organism evidence="2 3">
    <name type="scientific">Ferrovibrio xuzhouensis</name>
    <dbReference type="NCBI Taxonomy" id="1576914"/>
    <lineage>
        <taxon>Bacteria</taxon>
        <taxon>Pseudomonadati</taxon>
        <taxon>Pseudomonadota</taxon>
        <taxon>Alphaproteobacteria</taxon>
        <taxon>Rhodospirillales</taxon>
        <taxon>Rhodospirillaceae</taxon>
        <taxon>Ferrovibrio</taxon>
    </lineage>
</organism>
<accession>A0ABV7VNK4</accession>
<feature type="domain" description="AB hydrolase-1" evidence="1">
    <location>
        <begin position="9"/>
        <end position="161"/>
    </location>
</feature>
<dbReference type="InterPro" id="IPR029058">
    <property type="entry name" value="AB_hydrolase_fold"/>
</dbReference>
<dbReference type="RefSeq" id="WP_379729260.1">
    <property type="nucleotide sequence ID" value="NZ_JBHRYJ010000005.1"/>
</dbReference>
<dbReference type="Proteomes" id="UP001595711">
    <property type="component" value="Unassembled WGS sequence"/>
</dbReference>
<comment type="caution">
    <text evidence="2">The sequence shown here is derived from an EMBL/GenBank/DDBJ whole genome shotgun (WGS) entry which is preliminary data.</text>
</comment>
<gene>
    <name evidence="2" type="ORF">ACFOOQ_19175</name>
</gene>
<sequence length="231" mass="24279">MDKTPPDRVILLHGLARTPRSMAGLARALAGAGYAVVNHGYPSRRHDIATLTAQVRDFLAGLPPLAEGGRTHLVGHSLGGLLIRAALAGPPPHFEPGRVLGRVVLIGVPNRGAKVVDRLLARPLTRPVAGWFGRPTAELGRDAAWLNTLPPLPAPETGVIVGTRRFHPFNPSAWVNLAHGAGEAGDGTVERDSAMLAGAADGIAVDAAHSLLPGDRRVIAAVLRFLRDGRF</sequence>
<dbReference type="PANTHER" id="PTHR37946">
    <property type="entry name" value="SLL1969 PROTEIN"/>
    <property type="match status" value="1"/>
</dbReference>
<evidence type="ECO:0000313" key="2">
    <source>
        <dbReference type="EMBL" id="MFC3677683.1"/>
    </source>
</evidence>
<dbReference type="PANTHER" id="PTHR37946:SF1">
    <property type="entry name" value="SLL1969 PROTEIN"/>
    <property type="match status" value="1"/>
</dbReference>
<dbReference type="SUPFAM" id="SSF53474">
    <property type="entry name" value="alpha/beta-Hydrolases"/>
    <property type="match status" value="1"/>
</dbReference>
<dbReference type="InterPro" id="IPR000073">
    <property type="entry name" value="AB_hydrolase_1"/>
</dbReference>